<keyword evidence="1" id="KW-0812">Transmembrane</keyword>
<keyword evidence="3" id="KW-1185">Reference proteome</keyword>
<evidence type="ECO:0000256" key="1">
    <source>
        <dbReference type="SAM" id="Phobius"/>
    </source>
</evidence>
<feature type="transmembrane region" description="Helical" evidence="1">
    <location>
        <begin position="61"/>
        <end position="80"/>
    </location>
</feature>
<reference evidence="2 3" key="1">
    <citation type="submission" date="2018-08" db="EMBL/GenBank/DDBJ databases">
        <title>Lysobacter weifangensis sp. nov., a new member of the family 'Xanthomonadaceae', isolated from soil in a farmland.</title>
        <authorList>
            <person name="Zhao H."/>
        </authorList>
    </citation>
    <scope>NUCLEOTIDE SEQUENCE [LARGE SCALE GENOMIC DNA]</scope>
    <source>
        <strain evidence="2 3">WF-2</strain>
    </source>
</reference>
<accession>A0A372DGP6</accession>
<proteinExistence type="predicted"/>
<evidence type="ECO:0000313" key="2">
    <source>
        <dbReference type="EMBL" id="RFP58035.1"/>
    </source>
</evidence>
<dbReference type="EMBL" id="QVPD01000021">
    <property type="protein sequence ID" value="RFP58035.1"/>
    <property type="molecule type" value="Genomic_DNA"/>
</dbReference>
<dbReference type="RefSeq" id="WP_117203643.1">
    <property type="nucleotide sequence ID" value="NZ_JBHTBK010000010.1"/>
</dbReference>
<name>A0A372DGP6_9GAMM</name>
<comment type="caution">
    <text evidence="2">The sequence shown here is derived from an EMBL/GenBank/DDBJ whole genome shotgun (WGS) entry which is preliminary data.</text>
</comment>
<feature type="transmembrane region" description="Helical" evidence="1">
    <location>
        <begin position="38"/>
        <end position="55"/>
    </location>
</feature>
<keyword evidence="1" id="KW-1133">Transmembrane helix</keyword>
<evidence type="ECO:0000313" key="3">
    <source>
        <dbReference type="Proteomes" id="UP000262917"/>
    </source>
</evidence>
<dbReference type="Proteomes" id="UP000262917">
    <property type="component" value="Unassembled WGS sequence"/>
</dbReference>
<protein>
    <submittedName>
        <fullName evidence="2">Uncharacterized protein</fullName>
    </submittedName>
</protein>
<gene>
    <name evidence="2" type="ORF">D0Y53_12420</name>
</gene>
<dbReference type="OrthoDB" id="9945242at2"/>
<keyword evidence="1" id="KW-0472">Membrane</keyword>
<sequence>MDLEKPNSAAEVLTSQERAKLEPLTHAGATTRRFMDRFRVGAFTLIGAYFGWRIAETYFGPRLVSIGIGFAAGLVVAVTFPGRKA</sequence>
<organism evidence="2 3">
    <name type="scientific">Cognatiluteimonas weifangensis</name>
    <dbReference type="NCBI Taxonomy" id="2303539"/>
    <lineage>
        <taxon>Bacteria</taxon>
        <taxon>Pseudomonadati</taxon>
        <taxon>Pseudomonadota</taxon>
        <taxon>Gammaproteobacteria</taxon>
        <taxon>Lysobacterales</taxon>
        <taxon>Lysobacteraceae</taxon>
        <taxon>Cognatiluteimonas</taxon>
    </lineage>
</organism>
<dbReference type="AlphaFoldDB" id="A0A372DGP6"/>